<comment type="caution">
    <text evidence="1">The sequence shown here is derived from an EMBL/GenBank/DDBJ whole genome shotgun (WGS) entry which is preliminary data.</text>
</comment>
<organism evidence="1 2">
    <name type="scientific">Streptomyces lacrimifluminis</name>
    <dbReference type="NCBI Taxonomy" id="1500077"/>
    <lineage>
        <taxon>Bacteria</taxon>
        <taxon>Bacillati</taxon>
        <taxon>Actinomycetota</taxon>
        <taxon>Actinomycetes</taxon>
        <taxon>Kitasatosporales</taxon>
        <taxon>Streptomycetaceae</taxon>
        <taxon>Streptomyces</taxon>
    </lineage>
</organism>
<reference evidence="1" key="1">
    <citation type="journal article" date="2014" name="Int. J. Syst. Evol. Microbiol.">
        <title>Complete genome sequence of Corynebacterium casei LMG S-19264T (=DSM 44701T), isolated from a smear-ripened cheese.</title>
        <authorList>
            <consortium name="US DOE Joint Genome Institute (JGI-PGF)"/>
            <person name="Walter F."/>
            <person name="Albersmeier A."/>
            <person name="Kalinowski J."/>
            <person name="Ruckert C."/>
        </authorList>
    </citation>
    <scope>NUCLEOTIDE SEQUENCE</scope>
    <source>
        <strain evidence="1">CGMCC 4.7272</strain>
    </source>
</reference>
<accession>A0A917P957</accession>
<proteinExistence type="predicted"/>
<evidence type="ECO:0000313" key="1">
    <source>
        <dbReference type="EMBL" id="GGJ67285.1"/>
    </source>
</evidence>
<evidence type="ECO:0000313" key="2">
    <source>
        <dbReference type="Proteomes" id="UP000625682"/>
    </source>
</evidence>
<evidence type="ECO:0008006" key="3">
    <source>
        <dbReference type="Google" id="ProtNLM"/>
    </source>
</evidence>
<reference evidence="1" key="2">
    <citation type="submission" date="2020-09" db="EMBL/GenBank/DDBJ databases">
        <authorList>
            <person name="Sun Q."/>
            <person name="Zhou Y."/>
        </authorList>
    </citation>
    <scope>NUCLEOTIDE SEQUENCE</scope>
    <source>
        <strain evidence="1">CGMCC 4.7272</strain>
    </source>
</reference>
<dbReference type="AlphaFoldDB" id="A0A917P957"/>
<dbReference type="EMBL" id="BMMU01000046">
    <property type="protein sequence ID" value="GGJ67285.1"/>
    <property type="molecule type" value="Genomic_DNA"/>
</dbReference>
<dbReference type="Proteomes" id="UP000625682">
    <property type="component" value="Unassembled WGS sequence"/>
</dbReference>
<keyword evidence="2" id="KW-1185">Reference proteome</keyword>
<gene>
    <name evidence="1" type="ORF">GCM10012282_75400</name>
</gene>
<sequence>MVTAASVSDSEAGEQLLGQIAAGHPTITKAWVATGYKTQAIEHGATLGIDVDAVPRNTQIKGFSVVPRRWVVE</sequence>
<dbReference type="PANTHER" id="PTHR30007:SF0">
    <property type="entry name" value="TRANSPOSASE"/>
    <property type="match status" value="1"/>
</dbReference>
<protein>
    <recommendedName>
        <fullName evidence="3">Transposase</fullName>
    </recommendedName>
</protein>
<name>A0A917P957_9ACTN</name>
<dbReference type="PANTHER" id="PTHR30007">
    <property type="entry name" value="PHP DOMAIN PROTEIN"/>
    <property type="match status" value="1"/>
</dbReference>